<dbReference type="InterPro" id="IPR002716">
    <property type="entry name" value="PIN_dom"/>
</dbReference>
<dbReference type="Proteomes" id="UP000034081">
    <property type="component" value="Unassembled WGS sequence"/>
</dbReference>
<name>A0A0G0KZM5_9BACT</name>
<dbReference type="SUPFAM" id="SSF88723">
    <property type="entry name" value="PIN domain-like"/>
    <property type="match status" value="1"/>
</dbReference>
<dbReference type="CDD" id="cd09854">
    <property type="entry name" value="PIN_VapC-like"/>
    <property type="match status" value="1"/>
</dbReference>
<proteinExistence type="predicted"/>
<comment type="caution">
    <text evidence="2">The sequence shown here is derived from an EMBL/GenBank/DDBJ whole genome shotgun (WGS) entry which is preliminary data.</text>
</comment>
<evidence type="ECO:0000313" key="3">
    <source>
        <dbReference type="Proteomes" id="UP000034081"/>
    </source>
</evidence>
<dbReference type="Pfam" id="PF01850">
    <property type="entry name" value="PIN"/>
    <property type="match status" value="1"/>
</dbReference>
<organism evidence="2 3">
    <name type="scientific">Candidatus Woesebacteria bacterium GW2011_GWB1_38_8</name>
    <dbReference type="NCBI Taxonomy" id="1618570"/>
    <lineage>
        <taxon>Bacteria</taxon>
        <taxon>Candidatus Woeseibacteriota</taxon>
    </lineage>
</organism>
<dbReference type="InterPro" id="IPR029060">
    <property type="entry name" value="PIN-like_dom_sf"/>
</dbReference>
<reference evidence="2 3" key="1">
    <citation type="journal article" date="2015" name="Nature">
        <title>rRNA introns, odd ribosomes, and small enigmatic genomes across a large radiation of phyla.</title>
        <authorList>
            <person name="Brown C.T."/>
            <person name="Hug L.A."/>
            <person name="Thomas B.C."/>
            <person name="Sharon I."/>
            <person name="Castelle C.J."/>
            <person name="Singh A."/>
            <person name="Wilkins M.J."/>
            <person name="Williams K.H."/>
            <person name="Banfield J.F."/>
        </authorList>
    </citation>
    <scope>NUCLEOTIDE SEQUENCE [LARGE SCALE GENOMIC DNA]</scope>
</reference>
<gene>
    <name evidence="2" type="ORF">UT08_C0010G0055</name>
</gene>
<sequence length="145" mass="16491">MDKGRRTLKTAFLDSSVLFTAVNTPTGGSSKLFTLKELKLVVSPLVLTETEKNVRKKLQSYHLDRFFILSDKLEIQKQEPDDKSIQKARKVIVEKDAVILAEAKKSKANYLVTLDRKHFLADQVASFLKPQKVLTPHDLINLLEK</sequence>
<dbReference type="STRING" id="1618570.UT08_C0010G0055"/>
<dbReference type="EMBL" id="LBVL01000010">
    <property type="protein sequence ID" value="KKQ85128.1"/>
    <property type="molecule type" value="Genomic_DNA"/>
</dbReference>
<evidence type="ECO:0000313" key="2">
    <source>
        <dbReference type="EMBL" id="KKQ85128.1"/>
    </source>
</evidence>
<evidence type="ECO:0000259" key="1">
    <source>
        <dbReference type="Pfam" id="PF01850"/>
    </source>
</evidence>
<protein>
    <recommendedName>
        <fullName evidence="1">PIN domain-containing protein</fullName>
    </recommendedName>
</protein>
<feature type="domain" description="PIN" evidence="1">
    <location>
        <begin position="12"/>
        <end position="117"/>
    </location>
</feature>
<accession>A0A0G0KZM5</accession>
<dbReference type="AlphaFoldDB" id="A0A0G0KZM5"/>